<dbReference type="Gene3D" id="1.20.1250.20">
    <property type="entry name" value="MFS general substrate transporter like domains"/>
    <property type="match status" value="1"/>
</dbReference>
<dbReference type="InterPro" id="IPR020846">
    <property type="entry name" value="MFS_dom"/>
</dbReference>
<feature type="transmembrane region" description="Helical" evidence="6">
    <location>
        <begin position="309"/>
        <end position="335"/>
    </location>
</feature>
<proteinExistence type="predicted"/>
<sequence>MTGTIRQFRSFNRPIQLLQVNQVGINLGFYMLMPYLATHLAGAAGLATWMIGLILGIRNLSQQGLFLLGGTLSDRLGYKGVIMAGCALRTVGFALFGLAGSVPWLITAAVLTGLAGALFNPAARAYLSHEAGERKVEAFAVFNVFYQAGILAGPLVGVALLNLGFQSICLSAAAIFALLTLLQGFYLPARHGAEADSNRPVLHDWREVLTNRTFLSFAVAMIASYALSYQMYLGLPIEAQRVSGGDSATAMLYVISAVLGIAGQVRVTAWCSARWSRGQAITRGLLLMSVAFLPMAAAAHVTLPGPLAWAPVIVCVVLLTAGTLVAFPFEMALIADVGGGRLIGTYYGLYNLLSGFGILAGNLLSGAAMDLSRASGLPGLPWILLVAAGLGSTAAVRYLERSGRLKGVAPSAVASTAS</sequence>
<keyword evidence="3 6" id="KW-0812">Transmembrane</keyword>
<evidence type="ECO:0000313" key="8">
    <source>
        <dbReference type="EMBL" id="MFC5822461.1"/>
    </source>
</evidence>
<dbReference type="InterPro" id="IPR052425">
    <property type="entry name" value="Uncharacterized_MFS-type"/>
</dbReference>
<dbReference type="EMBL" id="JBHSPA010000003">
    <property type="protein sequence ID" value="MFC5822461.1"/>
    <property type="molecule type" value="Genomic_DNA"/>
</dbReference>
<feature type="transmembrane region" description="Helical" evidence="6">
    <location>
        <begin position="139"/>
        <end position="159"/>
    </location>
</feature>
<protein>
    <submittedName>
        <fullName evidence="8">MFS transporter</fullName>
    </submittedName>
</protein>
<feature type="transmembrane region" description="Helical" evidence="6">
    <location>
        <begin position="380"/>
        <end position="399"/>
    </location>
</feature>
<keyword evidence="2" id="KW-1003">Cell membrane</keyword>
<comment type="subcellular location">
    <subcellularLocation>
        <location evidence="1">Cell membrane</location>
        <topology evidence="1">Multi-pass membrane protein</topology>
    </subcellularLocation>
</comment>
<evidence type="ECO:0000256" key="5">
    <source>
        <dbReference type="ARBA" id="ARBA00023136"/>
    </source>
</evidence>
<accession>A0ABW1CCK4</accession>
<dbReference type="Proteomes" id="UP001596058">
    <property type="component" value="Unassembled WGS sequence"/>
</dbReference>
<evidence type="ECO:0000256" key="2">
    <source>
        <dbReference type="ARBA" id="ARBA00022475"/>
    </source>
</evidence>
<feature type="transmembrane region" description="Helical" evidence="6">
    <location>
        <begin position="76"/>
        <end position="98"/>
    </location>
</feature>
<dbReference type="PROSITE" id="PS50850">
    <property type="entry name" value="MFS"/>
    <property type="match status" value="1"/>
</dbReference>
<feature type="transmembrane region" description="Helical" evidence="6">
    <location>
        <begin position="209"/>
        <end position="230"/>
    </location>
</feature>
<evidence type="ECO:0000256" key="6">
    <source>
        <dbReference type="SAM" id="Phobius"/>
    </source>
</evidence>
<dbReference type="InterPro" id="IPR036259">
    <property type="entry name" value="MFS_trans_sf"/>
</dbReference>
<keyword evidence="5 6" id="KW-0472">Membrane</keyword>
<dbReference type="RefSeq" id="WP_379512014.1">
    <property type="nucleotide sequence ID" value="NZ_JBHSPA010000003.1"/>
</dbReference>
<feature type="transmembrane region" description="Helical" evidence="6">
    <location>
        <begin position="347"/>
        <end position="368"/>
    </location>
</feature>
<feature type="domain" description="Major facilitator superfamily (MFS) profile" evidence="7">
    <location>
        <begin position="1"/>
        <end position="406"/>
    </location>
</feature>
<dbReference type="InterPro" id="IPR011701">
    <property type="entry name" value="MFS"/>
</dbReference>
<dbReference type="PANTHER" id="PTHR42688">
    <property type="entry name" value="CONSERVED PROTEIN"/>
    <property type="match status" value="1"/>
</dbReference>
<organism evidence="8 9">
    <name type="scientific">Nonomuraea insulae</name>
    <dbReference type="NCBI Taxonomy" id="1616787"/>
    <lineage>
        <taxon>Bacteria</taxon>
        <taxon>Bacillati</taxon>
        <taxon>Actinomycetota</taxon>
        <taxon>Actinomycetes</taxon>
        <taxon>Streptosporangiales</taxon>
        <taxon>Streptosporangiaceae</taxon>
        <taxon>Nonomuraea</taxon>
    </lineage>
</organism>
<dbReference type="SUPFAM" id="SSF103473">
    <property type="entry name" value="MFS general substrate transporter"/>
    <property type="match status" value="1"/>
</dbReference>
<evidence type="ECO:0000259" key="7">
    <source>
        <dbReference type="PROSITE" id="PS50850"/>
    </source>
</evidence>
<keyword evidence="4 6" id="KW-1133">Transmembrane helix</keyword>
<evidence type="ECO:0000256" key="4">
    <source>
        <dbReference type="ARBA" id="ARBA00022989"/>
    </source>
</evidence>
<feature type="transmembrane region" description="Helical" evidence="6">
    <location>
        <begin position="104"/>
        <end position="127"/>
    </location>
</feature>
<gene>
    <name evidence="8" type="ORF">ACFPZ3_01205</name>
</gene>
<feature type="transmembrane region" description="Helical" evidence="6">
    <location>
        <begin position="250"/>
        <end position="273"/>
    </location>
</feature>
<evidence type="ECO:0000256" key="1">
    <source>
        <dbReference type="ARBA" id="ARBA00004651"/>
    </source>
</evidence>
<reference evidence="9" key="1">
    <citation type="journal article" date="2019" name="Int. J. Syst. Evol. Microbiol.">
        <title>The Global Catalogue of Microorganisms (GCM) 10K type strain sequencing project: providing services to taxonomists for standard genome sequencing and annotation.</title>
        <authorList>
            <consortium name="The Broad Institute Genomics Platform"/>
            <consortium name="The Broad Institute Genome Sequencing Center for Infectious Disease"/>
            <person name="Wu L."/>
            <person name="Ma J."/>
        </authorList>
    </citation>
    <scope>NUCLEOTIDE SEQUENCE [LARGE SCALE GENOMIC DNA]</scope>
    <source>
        <strain evidence="9">CCUG 53903</strain>
    </source>
</reference>
<feature type="transmembrane region" description="Helical" evidence="6">
    <location>
        <begin position="165"/>
        <end position="188"/>
    </location>
</feature>
<dbReference type="Pfam" id="PF07690">
    <property type="entry name" value="MFS_1"/>
    <property type="match status" value="1"/>
</dbReference>
<feature type="transmembrane region" description="Helical" evidence="6">
    <location>
        <begin position="285"/>
        <end position="303"/>
    </location>
</feature>
<evidence type="ECO:0000256" key="3">
    <source>
        <dbReference type="ARBA" id="ARBA00022692"/>
    </source>
</evidence>
<keyword evidence="9" id="KW-1185">Reference proteome</keyword>
<feature type="transmembrane region" description="Helical" evidence="6">
    <location>
        <begin position="36"/>
        <end position="55"/>
    </location>
</feature>
<evidence type="ECO:0000313" key="9">
    <source>
        <dbReference type="Proteomes" id="UP001596058"/>
    </source>
</evidence>
<dbReference type="PANTHER" id="PTHR42688:SF1">
    <property type="entry name" value="BLR5212 PROTEIN"/>
    <property type="match status" value="1"/>
</dbReference>
<comment type="caution">
    <text evidence="8">The sequence shown here is derived from an EMBL/GenBank/DDBJ whole genome shotgun (WGS) entry which is preliminary data.</text>
</comment>
<name>A0ABW1CCK4_9ACTN</name>